<protein>
    <submittedName>
        <fullName evidence="2">Uncharacterized protein</fullName>
    </submittedName>
</protein>
<evidence type="ECO:0000313" key="2">
    <source>
        <dbReference type="EMBL" id="OIQ98809.1"/>
    </source>
</evidence>
<gene>
    <name evidence="2" type="ORF">GALL_191750</name>
</gene>
<evidence type="ECO:0000256" key="1">
    <source>
        <dbReference type="SAM" id="MobiDB-lite"/>
    </source>
</evidence>
<proteinExistence type="predicted"/>
<comment type="caution">
    <text evidence="2">The sequence shown here is derived from an EMBL/GenBank/DDBJ whole genome shotgun (WGS) entry which is preliminary data.</text>
</comment>
<dbReference type="AlphaFoldDB" id="A0A1J5RSY9"/>
<reference evidence="2" key="1">
    <citation type="submission" date="2016-10" db="EMBL/GenBank/DDBJ databases">
        <title>Sequence of Gallionella enrichment culture.</title>
        <authorList>
            <person name="Poehlein A."/>
            <person name="Muehling M."/>
            <person name="Daniel R."/>
        </authorList>
    </citation>
    <scope>NUCLEOTIDE SEQUENCE</scope>
</reference>
<sequence length="136" mass="13916">MATKGKAGGAGRRGRGASLLDEVERNPVPTSVLMLAEWLEAVDAGLEDGDRSVLASLAGGRRISELAAQLRDAASTEAIRSAAELLAANESGCACSGVEPPEPTPAQLDESAERLARAAVAPLVRNGSLRSRLAGL</sequence>
<feature type="compositionally biased region" description="Gly residues" evidence="1">
    <location>
        <begin position="1"/>
        <end position="11"/>
    </location>
</feature>
<name>A0A1J5RSY9_9ZZZZ</name>
<accession>A0A1J5RSY9</accession>
<dbReference type="EMBL" id="MLJW01000114">
    <property type="protein sequence ID" value="OIQ98809.1"/>
    <property type="molecule type" value="Genomic_DNA"/>
</dbReference>
<feature type="region of interest" description="Disordered" evidence="1">
    <location>
        <begin position="1"/>
        <end position="23"/>
    </location>
</feature>
<organism evidence="2">
    <name type="scientific">mine drainage metagenome</name>
    <dbReference type="NCBI Taxonomy" id="410659"/>
    <lineage>
        <taxon>unclassified sequences</taxon>
        <taxon>metagenomes</taxon>
        <taxon>ecological metagenomes</taxon>
    </lineage>
</organism>